<feature type="transmembrane region" description="Helical" evidence="1">
    <location>
        <begin position="12"/>
        <end position="31"/>
    </location>
</feature>
<organism evidence="2 3">
    <name type="scientific">Staphylococcus simiae CCM 7213 = CCUG 51256</name>
    <dbReference type="NCBI Taxonomy" id="911238"/>
    <lineage>
        <taxon>Bacteria</taxon>
        <taxon>Bacillati</taxon>
        <taxon>Bacillota</taxon>
        <taxon>Bacilli</taxon>
        <taxon>Bacillales</taxon>
        <taxon>Staphylococcaceae</taxon>
        <taxon>Staphylococcus</taxon>
    </lineage>
</organism>
<dbReference type="AlphaFoldDB" id="G5JFX2"/>
<protein>
    <submittedName>
        <fullName evidence="2">Uncharacterized protein</fullName>
    </submittedName>
</protein>
<dbReference type="PATRIC" id="fig|911238.3.peg.313"/>
<evidence type="ECO:0000256" key="1">
    <source>
        <dbReference type="SAM" id="Phobius"/>
    </source>
</evidence>
<feature type="transmembrane region" description="Helical" evidence="1">
    <location>
        <begin position="61"/>
        <end position="80"/>
    </location>
</feature>
<feature type="transmembrane region" description="Helical" evidence="1">
    <location>
        <begin position="87"/>
        <end position="107"/>
    </location>
</feature>
<feature type="transmembrane region" description="Helical" evidence="1">
    <location>
        <begin position="119"/>
        <end position="143"/>
    </location>
</feature>
<gene>
    <name evidence="2" type="ORF">SS7213T_01681</name>
</gene>
<accession>G5JFX2</accession>
<keyword evidence="3" id="KW-1185">Reference proteome</keyword>
<sequence>MDKTSKEIKTGRFIAIASVVFAILLIIHYFVSLDAATAKALLELSNQNATTHAADYILNNFRFTGIMYILAYLAGIITIWNRHTYVWWFMFAVYLSNSLFTLINFSMTIKAIQHAHQTLLTFPIIIVVIGSLALAIYMVVVSIKYKSTFNR</sequence>
<proteinExistence type="predicted"/>
<keyword evidence="1" id="KW-0472">Membrane</keyword>
<name>G5JFX2_9STAP</name>
<keyword evidence="1" id="KW-1133">Transmembrane helix</keyword>
<dbReference type="Proteomes" id="UP000005413">
    <property type="component" value="Unassembled WGS sequence"/>
</dbReference>
<reference evidence="2 3" key="1">
    <citation type="journal article" date="2012" name="BMC Genomics">
        <title>Comparative genomic analysis of the genus Staphylococcus including Staphylococcus aureus and its newly described sister species Staphylococcus simiae.</title>
        <authorList>
            <person name="Suzuki H."/>
            <person name="Lefebure T."/>
            <person name="Pavinski Bitar P."/>
            <person name="Stanhope M.J."/>
        </authorList>
    </citation>
    <scope>NUCLEOTIDE SEQUENCE [LARGE SCALE GENOMIC DNA]</scope>
    <source>
        <strain evidence="2 3">CCM 7213</strain>
    </source>
</reference>
<comment type="caution">
    <text evidence="2">The sequence shown here is derived from an EMBL/GenBank/DDBJ whole genome shotgun (WGS) entry which is preliminary data.</text>
</comment>
<evidence type="ECO:0000313" key="2">
    <source>
        <dbReference type="EMBL" id="EHJ08920.1"/>
    </source>
</evidence>
<dbReference type="EMBL" id="AEUN01000031">
    <property type="protein sequence ID" value="EHJ08920.1"/>
    <property type="molecule type" value="Genomic_DNA"/>
</dbReference>
<evidence type="ECO:0000313" key="3">
    <source>
        <dbReference type="Proteomes" id="UP000005413"/>
    </source>
</evidence>
<keyword evidence="1" id="KW-0812">Transmembrane</keyword>